<keyword evidence="3" id="KW-1185">Reference proteome</keyword>
<dbReference type="SMART" id="SM00384">
    <property type="entry name" value="AT_hook"/>
    <property type="match status" value="2"/>
</dbReference>
<reference evidence="3" key="2">
    <citation type="journal article" date="2017" name="Nat. Plants">
        <title>The Aegilops tauschii genome reveals multiple impacts of transposons.</title>
        <authorList>
            <person name="Zhao G."/>
            <person name="Zou C."/>
            <person name="Li K."/>
            <person name="Wang K."/>
            <person name="Li T."/>
            <person name="Gao L."/>
            <person name="Zhang X."/>
            <person name="Wang H."/>
            <person name="Yang Z."/>
            <person name="Liu X."/>
            <person name="Jiang W."/>
            <person name="Mao L."/>
            <person name="Kong X."/>
            <person name="Jiao Y."/>
            <person name="Jia J."/>
        </authorList>
    </citation>
    <scope>NUCLEOTIDE SEQUENCE [LARGE SCALE GENOMIC DNA]</scope>
    <source>
        <strain evidence="3">cv. AL8/78</strain>
    </source>
</reference>
<feature type="region of interest" description="Disordered" evidence="1">
    <location>
        <begin position="15"/>
        <end position="43"/>
    </location>
</feature>
<organism evidence="2 3">
    <name type="scientific">Aegilops tauschii subsp. strangulata</name>
    <name type="common">Goatgrass</name>
    <dbReference type="NCBI Taxonomy" id="200361"/>
    <lineage>
        <taxon>Eukaryota</taxon>
        <taxon>Viridiplantae</taxon>
        <taxon>Streptophyta</taxon>
        <taxon>Embryophyta</taxon>
        <taxon>Tracheophyta</taxon>
        <taxon>Spermatophyta</taxon>
        <taxon>Magnoliopsida</taxon>
        <taxon>Liliopsida</taxon>
        <taxon>Poales</taxon>
        <taxon>Poaceae</taxon>
        <taxon>BOP clade</taxon>
        <taxon>Pooideae</taxon>
        <taxon>Triticodae</taxon>
        <taxon>Triticeae</taxon>
        <taxon>Triticinae</taxon>
        <taxon>Aegilops</taxon>
    </lineage>
</organism>
<dbReference type="GO" id="GO:0003677">
    <property type="term" value="F:DNA binding"/>
    <property type="evidence" value="ECO:0007669"/>
    <property type="project" value="InterPro"/>
</dbReference>
<reference evidence="2" key="4">
    <citation type="submission" date="2019-03" db="UniProtKB">
        <authorList>
            <consortium name="EnsemblPlants"/>
        </authorList>
    </citation>
    <scope>IDENTIFICATION</scope>
</reference>
<evidence type="ECO:0000256" key="1">
    <source>
        <dbReference type="SAM" id="MobiDB-lite"/>
    </source>
</evidence>
<sequence>MPLAMEVRSEQGLMAGRDLFGLPKSQPAPAPAAPAAPPSSAAMQSVRMAYTADGTPVFAPVSSAVAPPGYQPAGGNGVAAPPGMGEPSAKKKRGRPRKYGPDAAMSLALVTVPTAAGSPAVTQGASGRPFSPTLPGNFVPSASPDGGKKRGRPKGSTNKPRVDVSPKFKLFCRAGRSWIHTSCSYSSSWRGCIVKDYVIFSEWDSCSLCSLSKWFHIKCNTSSNWYIRWNCNI</sequence>
<evidence type="ECO:0000313" key="3">
    <source>
        <dbReference type="Proteomes" id="UP000015105"/>
    </source>
</evidence>
<proteinExistence type="predicted"/>
<evidence type="ECO:0008006" key="4">
    <source>
        <dbReference type="Google" id="ProtNLM"/>
    </source>
</evidence>
<protein>
    <recommendedName>
        <fullName evidence="4">AT-hook motif nuclear-localized protein</fullName>
    </recommendedName>
</protein>
<dbReference type="InterPro" id="IPR017956">
    <property type="entry name" value="AT_hook_DNA-bd_motif"/>
</dbReference>
<dbReference type="AlphaFoldDB" id="A0A453RKD1"/>
<feature type="compositionally biased region" description="Pro residues" evidence="1">
    <location>
        <begin position="26"/>
        <end position="37"/>
    </location>
</feature>
<reference evidence="3" key="1">
    <citation type="journal article" date="2014" name="Science">
        <title>Ancient hybridizations among the ancestral genomes of bread wheat.</title>
        <authorList>
            <consortium name="International Wheat Genome Sequencing Consortium,"/>
            <person name="Marcussen T."/>
            <person name="Sandve S.R."/>
            <person name="Heier L."/>
            <person name="Spannagl M."/>
            <person name="Pfeifer M."/>
            <person name="Jakobsen K.S."/>
            <person name="Wulff B.B."/>
            <person name="Steuernagel B."/>
            <person name="Mayer K.F."/>
            <person name="Olsen O.A."/>
        </authorList>
    </citation>
    <scope>NUCLEOTIDE SEQUENCE [LARGE SCALE GENOMIC DNA]</scope>
    <source>
        <strain evidence="3">cv. AL8/78</strain>
    </source>
</reference>
<name>A0A453RKD1_AEGTS</name>
<dbReference type="Gramene" id="AET7Gv20610000.7">
    <property type="protein sequence ID" value="AET7Gv20610000.7"/>
    <property type="gene ID" value="AET7Gv20610000"/>
</dbReference>
<dbReference type="Proteomes" id="UP000015105">
    <property type="component" value="Chromosome 7D"/>
</dbReference>
<dbReference type="EnsemblPlants" id="AET7Gv20610000.7">
    <property type="protein sequence ID" value="AET7Gv20610000.7"/>
    <property type="gene ID" value="AET7Gv20610000"/>
</dbReference>
<accession>A0A453RKD1</accession>
<reference evidence="2" key="3">
    <citation type="journal article" date="2017" name="Nature">
        <title>Genome sequence of the progenitor of the wheat D genome Aegilops tauschii.</title>
        <authorList>
            <person name="Luo M.C."/>
            <person name="Gu Y.Q."/>
            <person name="Puiu D."/>
            <person name="Wang H."/>
            <person name="Twardziok S.O."/>
            <person name="Deal K.R."/>
            <person name="Huo N."/>
            <person name="Zhu T."/>
            <person name="Wang L."/>
            <person name="Wang Y."/>
            <person name="McGuire P.E."/>
            <person name="Liu S."/>
            <person name="Long H."/>
            <person name="Ramasamy R.K."/>
            <person name="Rodriguez J.C."/>
            <person name="Van S.L."/>
            <person name="Yuan L."/>
            <person name="Wang Z."/>
            <person name="Xia Z."/>
            <person name="Xiao L."/>
            <person name="Anderson O.D."/>
            <person name="Ouyang S."/>
            <person name="Liang Y."/>
            <person name="Zimin A.V."/>
            <person name="Pertea G."/>
            <person name="Qi P."/>
            <person name="Bennetzen J.L."/>
            <person name="Dai X."/>
            <person name="Dawson M.W."/>
            <person name="Muller H.G."/>
            <person name="Kugler K."/>
            <person name="Rivarola-Duarte L."/>
            <person name="Spannagl M."/>
            <person name="Mayer K.F.X."/>
            <person name="Lu F.H."/>
            <person name="Bevan M.W."/>
            <person name="Leroy P."/>
            <person name="Li P."/>
            <person name="You F.M."/>
            <person name="Sun Q."/>
            <person name="Liu Z."/>
            <person name="Lyons E."/>
            <person name="Wicker T."/>
            <person name="Salzberg S.L."/>
            <person name="Devos K.M."/>
            <person name="Dvorak J."/>
        </authorList>
    </citation>
    <scope>NUCLEOTIDE SEQUENCE [LARGE SCALE GENOMIC DNA]</scope>
    <source>
        <strain evidence="2">cv. AL8/78</strain>
    </source>
</reference>
<reference evidence="2" key="5">
    <citation type="journal article" date="2021" name="G3 (Bethesda)">
        <title>Aegilops tauschii genome assembly Aet v5.0 features greater sequence contiguity and improved annotation.</title>
        <authorList>
            <person name="Wang L."/>
            <person name="Zhu T."/>
            <person name="Rodriguez J.C."/>
            <person name="Deal K.R."/>
            <person name="Dubcovsky J."/>
            <person name="McGuire P.E."/>
            <person name="Lux T."/>
            <person name="Spannagl M."/>
            <person name="Mayer K.F.X."/>
            <person name="Baldrich P."/>
            <person name="Meyers B.C."/>
            <person name="Huo N."/>
            <person name="Gu Y.Q."/>
            <person name="Zhou H."/>
            <person name="Devos K.M."/>
            <person name="Bennetzen J.L."/>
            <person name="Unver T."/>
            <person name="Budak H."/>
            <person name="Gulick P.J."/>
            <person name="Galiba G."/>
            <person name="Kalapos B."/>
            <person name="Nelson D.R."/>
            <person name="Li P."/>
            <person name="You F.M."/>
            <person name="Luo M.C."/>
            <person name="Dvorak J."/>
        </authorList>
    </citation>
    <scope>NUCLEOTIDE SEQUENCE [LARGE SCALE GENOMIC DNA]</scope>
    <source>
        <strain evidence="2">cv. AL8/78</strain>
    </source>
</reference>
<feature type="region of interest" description="Disordered" evidence="1">
    <location>
        <begin position="72"/>
        <end position="100"/>
    </location>
</feature>
<evidence type="ECO:0000313" key="2">
    <source>
        <dbReference type="EnsemblPlants" id="AET7Gv20610000.7"/>
    </source>
</evidence>
<feature type="region of interest" description="Disordered" evidence="1">
    <location>
        <begin position="118"/>
        <end position="162"/>
    </location>
</feature>